<proteinExistence type="predicted"/>
<gene>
    <name evidence="2" type="ORF">MPOL1434_LOCUS8309</name>
</gene>
<protein>
    <submittedName>
        <fullName evidence="2">Uncharacterized protein</fullName>
    </submittedName>
</protein>
<feature type="region of interest" description="Disordered" evidence="1">
    <location>
        <begin position="40"/>
        <end position="59"/>
    </location>
</feature>
<evidence type="ECO:0000313" key="2">
    <source>
        <dbReference type="EMBL" id="CAD8375096.1"/>
    </source>
</evidence>
<sequence length="166" mass="19377">MSLFEQYTMGIPILAPTPAFLWELHEKLDVMNERTWEQIRTGRRPSGSPIAGVKEGRHDPNNDIDRDAFLHWVQYADFYQWPHIVKFNSWKDLRRKLEETDWEVVSDEMLGFVKRAIDKTSAEWTKILDQTDNYAPDTVQADDDGSAPASDLATYLSEFMQSVHLW</sequence>
<dbReference type="EMBL" id="HBEJ01014171">
    <property type="protein sequence ID" value="CAD8375096.1"/>
    <property type="molecule type" value="Transcribed_RNA"/>
</dbReference>
<organism evidence="2">
    <name type="scientific">Minutocellus polymorphus</name>
    <dbReference type="NCBI Taxonomy" id="265543"/>
    <lineage>
        <taxon>Eukaryota</taxon>
        <taxon>Sar</taxon>
        <taxon>Stramenopiles</taxon>
        <taxon>Ochrophyta</taxon>
        <taxon>Bacillariophyta</taxon>
        <taxon>Mediophyceae</taxon>
        <taxon>Cymatosirophycidae</taxon>
        <taxon>Cymatosirales</taxon>
        <taxon>Cymatosiraceae</taxon>
        <taxon>Minutocellus</taxon>
    </lineage>
</organism>
<accession>A0A7S0AUM3</accession>
<name>A0A7S0AUM3_9STRA</name>
<dbReference type="AlphaFoldDB" id="A0A7S0AUM3"/>
<evidence type="ECO:0000256" key="1">
    <source>
        <dbReference type="SAM" id="MobiDB-lite"/>
    </source>
</evidence>
<reference evidence="2" key="1">
    <citation type="submission" date="2021-01" db="EMBL/GenBank/DDBJ databases">
        <authorList>
            <person name="Corre E."/>
            <person name="Pelletier E."/>
            <person name="Niang G."/>
            <person name="Scheremetjew M."/>
            <person name="Finn R."/>
            <person name="Kale V."/>
            <person name="Holt S."/>
            <person name="Cochrane G."/>
            <person name="Meng A."/>
            <person name="Brown T."/>
            <person name="Cohen L."/>
        </authorList>
    </citation>
    <scope>NUCLEOTIDE SEQUENCE</scope>
    <source>
        <strain evidence="2">CCMP3303</strain>
    </source>
</reference>